<dbReference type="InterPro" id="IPR052053">
    <property type="entry name" value="IM_YidH-like"/>
</dbReference>
<evidence type="ECO:0000256" key="5">
    <source>
        <dbReference type="ARBA" id="ARBA00023136"/>
    </source>
</evidence>
<feature type="domain" description="DUF202" evidence="8">
    <location>
        <begin position="52"/>
        <end position="130"/>
    </location>
</feature>
<evidence type="ECO:0000256" key="7">
    <source>
        <dbReference type="SAM" id="Phobius"/>
    </source>
</evidence>
<reference evidence="9" key="1">
    <citation type="submission" date="2020-05" db="EMBL/GenBank/DDBJ databases">
        <title>Mycena genomes resolve the evolution of fungal bioluminescence.</title>
        <authorList>
            <person name="Tsai I.J."/>
        </authorList>
    </citation>
    <scope>NUCLEOTIDE SEQUENCE</scope>
    <source>
        <strain evidence="9">110903Hualien_Pintung</strain>
    </source>
</reference>
<dbReference type="Pfam" id="PF02656">
    <property type="entry name" value="DUF202"/>
    <property type="match status" value="1"/>
</dbReference>
<feature type="compositionally biased region" description="Polar residues" evidence="6">
    <location>
        <begin position="1"/>
        <end position="10"/>
    </location>
</feature>
<dbReference type="AlphaFoldDB" id="A0A8H6WND6"/>
<dbReference type="Proteomes" id="UP000613580">
    <property type="component" value="Unassembled WGS sequence"/>
</dbReference>
<evidence type="ECO:0000259" key="8">
    <source>
        <dbReference type="Pfam" id="PF02656"/>
    </source>
</evidence>
<keyword evidence="4 7" id="KW-1133">Transmembrane helix</keyword>
<dbReference type="EMBL" id="JACAZE010000004">
    <property type="protein sequence ID" value="KAF7318684.1"/>
    <property type="molecule type" value="Genomic_DNA"/>
</dbReference>
<dbReference type="OrthoDB" id="199599at2759"/>
<evidence type="ECO:0000313" key="10">
    <source>
        <dbReference type="Proteomes" id="UP000613580"/>
    </source>
</evidence>
<keyword evidence="10" id="KW-1185">Reference proteome</keyword>
<name>A0A8H6WND6_MYCCL</name>
<evidence type="ECO:0000256" key="3">
    <source>
        <dbReference type="ARBA" id="ARBA00022692"/>
    </source>
</evidence>
<keyword evidence="2" id="KW-1003">Cell membrane</keyword>
<dbReference type="PANTHER" id="PTHR34187">
    <property type="entry name" value="FGR18P"/>
    <property type="match status" value="1"/>
</dbReference>
<feature type="transmembrane region" description="Helical" evidence="7">
    <location>
        <begin position="146"/>
        <end position="164"/>
    </location>
</feature>
<dbReference type="InterPro" id="IPR003807">
    <property type="entry name" value="DUF202"/>
</dbReference>
<dbReference type="PANTHER" id="PTHR34187:SF2">
    <property type="entry name" value="DUF202 DOMAIN-CONTAINING PROTEIN"/>
    <property type="match status" value="1"/>
</dbReference>
<organism evidence="9 10">
    <name type="scientific">Mycena chlorophos</name>
    <name type="common">Agaric fungus</name>
    <name type="synonym">Agaricus chlorophos</name>
    <dbReference type="NCBI Taxonomy" id="658473"/>
    <lineage>
        <taxon>Eukaryota</taxon>
        <taxon>Fungi</taxon>
        <taxon>Dikarya</taxon>
        <taxon>Basidiomycota</taxon>
        <taxon>Agaricomycotina</taxon>
        <taxon>Agaricomycetes</taxon>
        <taxon>Agaricomycetidae</taxon>
        <taxon>Agaricales</taxon>
        <taxon>Marasmiineae</taxon>
        <taxon>Mycenaceae</taxon>
        <taxon>Mycena</taxon>
    </lineage>
</organism>
<feature type="region of interest" description="Disordered" evidence="6">
    <location>
        <begin position="1"/>
        <end position="39"/>
    </location>
</feature>
<comment type="subcellular location">
    <subcellularLocation>
        <location evidence="1">Cell membrane</location>
        <topology evidence="1">Multi-pass membrane protein</topology>
    </subcellularLocation>
</comment>
<keyword evidence="3 7" id="KW-0812">Transmembrane</keyword>
<evidence type="ECO:0000313" key="9">
    <source>
        <dbReference type="EMBL" id="KAF7318684.1"/>
    </source>
</evidence>
<sequence length="168" mass="17889">MPGPATQSTPSSPPEATENTPLLPSESEENPRTVQNRARVSRMLENKGSVARDHLASERTFLAYVRTSLAIAAAGVALIQLFLVSDEQLGISPEEGRIMRNSAKPLAVGSIILALLVLALGTRRYFAVQAALIDGNFPVLRSTLGVLALVVGALIGSVYFVLLLQQPN</sequence>
<dbReference type="GO" id="GO:0005886">
    <property type="term" value="C:plasma membrane"/>
    <property type="evidence" value="ECO:0007669"/>
    <property type="project" value="UniProtKB-SubCell"/>
</dbReference>
<accession>A0A8H6WND6</accession>
<gene>
    <name evidence="9" type="ORF">HMN09_00380100</name>
</gene>
<proteinExistence type="predicted"/>
<comment type="caution">
    <text evidence="9">The sequence shown here is derived from an EMBL/GenBank/DDBJ whole genome shotgun (WGS) entry which is preliminary data.</text>
</comment>
<feature type="transmembrane region" description="Helical" evidence="7">
    <location>
        <begin position="61"/>
        <end position="84"/>
    </location>
</feature>
<evidence type="ECO:0000256" key="4">
    <source>
        <dbReference type="ARBA" id="ARBA00022989"/>
    </source>
</evidence>
<evidence type="ECO:0000256" key="2">
    <source>
        <dbReference type="ARBA" id="ARBA00022475"/>
    </source>
</evidence>
<protein>
    <recommendedName>
        <fullName evidence="8">DUF202 domain-containing protein</fullName>
    </recommendedName>
</protein>
<evidence type="ECO:0000256" key="1">
    <source>
        <dbReference type="ARBA" id="ARBA00004651"/>
    </source>
</evidence>
<evidence type="ECO:0000256" key="6">
    <source>
        <dbReference type="SAM" id="MobiDB-lite"/>
    </source>
</evidence>
<keyword evidence="5 7" id="KW-0472">Membrane</keyword>
<feature type="transmembrane region" description="Helical" evidence="7">
    <location>
        <begin position="105"/>
        <end position="126"/>
    </location>
</feature>